<proteinExistence type="predicted"/>
<sequence>MGEESRNASILVRGIRQLPQACVHLPCVHPPTINLSAKYSPTRNVLPSQLRHCSELPNWRKSSPCSSSFNINFSSSRISEATPPQVELLLNMIRSSESYLRSHCCLLQQGLLSELFL</sequence>
<reference evidence="1" key="1">
    <citation type="submission" date="2021-01" db="EMBL/GenBank/DDBJ databases">
        <title>Adiantum capillus-veneris genome.</title>
        <authorList>
            <person name="Fang Y."/>
            <person name="Liao Q."/>
        </authorList>
    </citation>
    <scope>NUCLEOTIDE SEQUENCE</scope>
    <source>
        <strain evidence="1">H3</strain>
        <tissue evidence="1">Leaf</tissue>
    </source>
</reference>
<organism evidence="1 2">
    <name type="scientific">Adiantum capillus-veneris</name>
    <name type="common">Maidenhair fern</name>
    <dbReference type="NCBI Taxonomy" id="13818"/>
    <lineage>
        <taxon>Eukaryota</taxon>
        <taxon>Viridiplantae</taxon>
        <taxon>Streptophyta</taxon>
        <taxon>Embryophyta</taxon>
        <taxon>Tracheophyta</taxon>
        <taxon>Polypodiopsida</taxon>
        <taxon>Polypodiidae</taxon>
        <taxon>Polypodiales</taxon>
        <taxon>Pteridineae</taxon>
        <taxon>Pteridaceae</taxon>
        <taxon>Vittarioideae</taxon>
        <taxon>Adiantum</taxon>
    </lineage>
</organism>
<gene>
    <name evidence="1" type="ORF">GOP47_0012297</name>
</gene>
<dbReference type="EMBL" id="JABFUD020000012">
    <property type="protein sequence ID" value="KAI5072191.1"/>
    <property type="molecule type" value="Genomic_DNA"/>
</dbReference>
<comment type="caution">
    <text evidence="1">The sequence shown here is derived from an EMBL/GenBank/DDBJ whole genome shotgun (WGS) entry which is preliminary data.</text>
</comment>
<keyword evidence="2" id="KW-1185">Reference proteome</keyword>
<name>A0A9D4ZGQ8_ADICA</name>
<dbReference type="Proteomes" id="UP000886520">
    <property type="component" value="Chromosome 12"/>
</dbReference>
<evidence type="ECO:0000313" key="1">
    <source>
        <dbReference type="EMBL" id="KAI5072191.1"/>
    </source>
</evidence>
<evidence type="ECO:0000313" key="2">
    <source>
        <dbReference type="Proteomes" id="UP000886520"/>
    </source>
</evidence>
<accession>A0A9D4ZGQ8</accession>
<dbReference type="AlphaFoldDB" id="A0A9D4ZGQ8"/>
<protein>
    <submittedName>
        <fullName evidence="1">Uncharacterized protein</fullName>
    </submittedName>
</protein>